<sequence length="56" mass="6354">MFGLILSVAILAFGIFLRMTQNPGFSRSKRMAWLLIATGIITLIGRIFIMYQKGEF</sequence>
<dbReference type="EMBL" id="JACSPS010000001">
    <property type="protein sequence ID" value="MBD8017622.1"/>
    <property type="molecule type" value="Genomic_DNA"/>
</dbReference>
<name>A0ABR8WL30_9FLAO</name>
<evidence type="ECO:0008006" key="4">
    <source>
        <dbReference type="Google" id="ProtNLM"/>
    </source>
</evidence>
<proteinExistence type="predicted"/>
<comment type="caution">
    <text evidence="2">The sequence shown here is derived from an EMBL/GenBank/DDBJ whole genome shotgun (WGS) entry which is preliminary data.</text>
</comment>
<organism evidence="2 3">
    <name type="scientific">Kaistella pullorum</name>
    <dbReference type="NCBI Taxonomy" id="2763074"/>
    <lineage>
        <taxon>Bacteria</taxon>
        <taxon>Pseudomonadati</taxon>
        <taxon>Bacteroidota</taxon>
        <taxon>Flavobacteriia</taxon>
        <taxon>Flavobacteriales</taxon>
        <taxon>Weeksellaceae</taxon>
        <taxon>Chryseobacterium group</taxon>
        <taxon>Kaistella</taxon>
    </lineage>
</organism>
<reference evidence="2 3" key="1">
    <citation type="submission" date="2020-08" db="EMBL/GenBank/DDBJ databases">
        <title>A Genomic Blueprint of the Chicken Gut Microbiome.</title>
        <authorList>
            <person name="Gilroy R."/>
            <person name="Ravi A."/>
            <person name="Getino M."/>
            <person name="Pursley I."/>
            <person name="Horton D.L."/>
            <person name="Alikhan N.-F."/>
            <person name="Baker D."/>
            <person name="Gharbi K."/>
            <person name="Hall N."/>
            <person name="Watson M."/>
            <person name="Adriaenssens E.M."/>
            <person name="Foster-Nyarko E."/>
            <person name="Jarju S."/>
            <person name="Secka A."/>
            <person name="Antonio M."/>
            <person name="Oren A."/>
            <person name="Chaudhuri R."/>
            <person name="La Ragione R.M."/>
            <person name="Hildebrand F."/>
            <person name="Pallen M.J."/>
        </authorList>
    </citation>
    <scope>NUCLEOTIDE SEQUENCE [LARGE SCALE GENOMIC DNA]</scope>
    <source>
        <strain evidence="2 3">Sa1CVA4</strain>
    </source>
</reference>
<evidence type="ECO:0000256" key="1">
    <source>
        <dbReference type="SAM" id="Phobius"/>
    </source>
</evidence>
<evidence type="ECO:0000313" key="2">
    <source>
        <dbReference type="EMBL" id="MBD8017622.1"/>
    </source>
</evidence>
<accession>A0ABR8WL30</accession>
<feature type="transmembrane region" description="Helical" evidence="1">
    <location>
        <begin position="30"/>
        <end position="49"/>
    </location>
</feature>
<dbReference type="Proteomes" id="UP000626242">
    <property type="component" value="Unassembled WGS sequence"/>
</dbReference>
<keyword evidence="1" id="KW-1133">Transmembrane helix</keyword>
<gene>
    <name evidence="2" type="ORF">H9628_03980</name>
</gene>
<evidence type="ECO:0000313" key="3">
    <source>
        <dbReference type="Proteomes" id="UP000626242"/>
    </source>
</evidence>
<keyword evidence="1" id="KW-0812">Transmembrane</keyword>
<dbReference type="RefSeq" id="WP_251832822.1">
    <property type="nucleotide sequence ID" value="NZ_JACSPS010000001.1"/>
</dbReference>
<keyword evidence="3" id="KW-1185">Reference proteome</keyword>
<protein>
    <recommendedName>
        <fullName evidence="4">Cardiolipin synthase N-terminal domain-containing protein</fullName>
    </recommendedName>
</protein>
<keyword evidence="1" id="KW-0472">Membrane</keyword>